<dbReference type="Gene3D" id="3.40.50.720">
    <property type="entry name" value="NAD(P)-binding Rossmann-like Domain"/>
    <property type="match status" value="1"/>
</dbReference>
<dbReference type="SUPFAM" id="SSF51735">
    <property type="entry name" value="NAD(P)-binding Rossmann-fold domains"/>
    <property type="match status" value="1"/>
</dbReference>
<sequence>MNTAELHVVLGGTGAAGSALVRELARQGKLVRAVSRSQKGDLPTGAEWKRADVMNAEALREAVRGASVVYLAAQPAYHRWPQEFPALIENVLTALPSPETKLVMVDNLYMYGPVTGSIHEGLPHAATDRKGRVRAEMTERLLSAHRSGLARVAIGRASDFYGPGVEASVADLNFFRKIASGRTVQWPARLNQPHSLSFVEDYARGLAILGERDEALGRAWHVPAAEPLTGRQFIELVAGEAGVTARPGMVPKALIRMVGFFNPSAREFGEMFYQFENAHVLDGSNFTRTFNFAPSAHREAVRVTLAWLRNHDARTAVLTG</sequence>
<keyword evidence="3" id="KW-1185">Reference proteome</keyword>
<dbReference type="EMBL" id="AP026561">
    <property type="protein sequence ID" value="BDP43667.1"/>
    <property type="molecule type" value="Genomic_DNA"/>
</dbReference>
<evidence type="ECO:0000259" key="1">
    <source>
        <dbReference type="Pfam" id="PF01370"/>
    </source>
</evidence>
<name>A0ABN6RK04_9DEIO</name>
<dbReference type="InterPro" id="IPR051783">
    <property type="entry name" value="NAD(P)-dependent_oxidoreduct"/>
</dbReference>
<proteinExistence type="predicted"/>
<dbReference type="PANTHER" id="PTHR48079">
    <property type="entry name" value="PROTEIN YEEZ"/>
    <property type="match status" value="1"/>
</dbReference>
<dbReference type="InterPro" id="IPR001509">
    <property type="entry name" value="Epimerase_deHydtase"/>
</dbReference>
<evidence type="ECO:0000313" key="2">
    <source>
        <dbReference type="EMBL" id="BDP43667.1"/>
    </source>
</evidence>
<protein>
    <submittedName>
        <fullName evidence="2">Epimerase</fullName>
    </submittedName>
</protein>
<dbReference type="Pfam" id="PF01370">
    <property type="entry name" value="Epimerase"/>
    <property type="match status" value="1"/>
</dbReference>
<keyword evidence="2" id="KW-0614">Plasmid</keyword>
<organism evidence="2 3">
    <name type="scientific">Deinococcus aetherius</name>
    <dbReference type="NCBI Taxonomy" id="200252"/>
    <lineage>
        <taxon>Bacteria</taxon>
        <taxon>Thermotogati</taxon>
        <taxon>Deinococcota</taxon>
        <taxon>Deinococci</taxon>
        <taxon>Deinococcales</taxon>
        <taxon>Deinococcaceae</taxon>
        <taxon>Deinococcus</taxon>
    </lineage>
</organism>
<geneLocation type="plasmid" evidence="2 3">
    <name>pDAETH-1</name>
</geneLocation>
<accession>A0ABN6RK04</accession>
<feature type="domain" description="NAD-dependent epimerase/dehydratase" evidence="1">
    <location>
        <begin position="8"/>
        <end position="214"/>
    </location>
</feature>
<dbReference type="Proteomes" id="UP001064971">
    <property type="component" value="Plasmid pDAETH-1"/>
</dbReference>
<reference evidence="2" key="1">
    <citation type="submission" date="2022-07" db="EMBL/GenBank/DDBJ databases">
        <title>Complete Genome Sequence of the Radioresistant Bacterium Deinococcus aetherius ST0316, Isolated from the Air Dust collected in Lower Stratosphere above Japan.</title>
        <authorList>
            <person name="Satoh K."/>
            <person name="Hagiwara K."/>
            <person name="Katsumata K."/>
            <person name="Kubo A."/>
            <person name="Yokobori S."/>
            <person name="Yamagishi A."/>
            <person name="Oono Y."/>
            <person name="Narumi I."/>
        </authorList>
    </citation>
    <scope>NUCLEOTIDE SEQUENCE</scope>
    <source>
        <strain evidence="2">ST0316</strain>
        <plasmid evidence="2">pDAETH-1</plasmid>
    </source>
</reference>
<evidence type="ECO:0000313" key="3">
    <source>
        <dbReference type="Proteomes" id="UP001064971"/>
    </source>
</evidence>
<gene>
    <name evidence="2" type="ORF">DAETH_36360</name>
</gene>
<dbReference type="InterPro" id="IPR036291">
    <property type="entry name" value="NAD(P)-bd_dom_sf"/>
</dbReference>
<dbReference type="RefSeq" id="WP_264777531.1">
    <property type="nucleotide sequence ID" value="NZ_AP026561.1"/>
</dbReference>
<dbReference type="PANTHER" id="PTHR48079:SF6">
    <property type="entry name" value="NAD(P)-BINDING DOMAIN-CONTAINING PROTEIN-RELATED"/>
    <property type="match status" value="1"/>
</dbReference>